<keyword evidence="1" id="KW-1133">Transmembrane helix</keyword>
<dbReference type="VEuPathDB" id="VectorBase:GPPI001611"/>
<reference evidence="3" key="1">
    <citation type="submission" date="2015-01" db="EMBL/GenBank/DDBJ databases">
        <authorList>
            <person name="Aksoy S."/>
            <person name="Warren W."/>
            <person name="Wilson R.K."/>
        </authorList>
    </citation>
    <scope>NUCLEOTIDE SEQUENCE [LARGE SCALE GENOMIC DNA]</scope>
    <source>
        <strain evidence="3">IAEA</strain>
    </source>
</reference>
<name>A0A1B0AM77_9MUSC</name>
<proteinExistence type="predicted"/>
<sequence length="168" mass="18274">MKTSTLILSSLMASRSLSGFLQSLFTLPYINASLSRIIKLNLHPLTIVAAMTPVASITSITYTRHLTNVIRKTSPTIPAASSVLAVTSIDTVTMIIATITVITITVWISIIVMVLIIVTLNKFIYPIIGSELFTNLVKGKVNELLLSAAASVALKRINLIMQFINFKL</sequence>
<keyword evidence="1" id="KW-0812">Transmembrane</keyword>
<accession>A0A1B0AM77</accession>
<protein>
    <submittedName>
        <fullName evidence="2">Uncharacterized protein</fullName>
    </submittedName>
</protein>
<keyword evidence="1" id="KW-0472">Membrane</keyword>
<dbReference type="AlphaFoldDB" id="A0A1B0AM77"/>
<reference evidence="2" key="2">
    <citation type="submission" date="2020-05" db="UniProtKB">
        <authorList>
            <consortium name="EnsemblMetazoa"/>
        </authorList>
    </citation>
    <scope>IDENTIFICATION</scope>
    <source>
        <strain evidence="2">IAEA</strain>
    </source>
</reference>
<keyword evidence="3" id="KW-1185">Reference proteome</keyword>
<evidence type="ECO:0000256" key="1">
    <source>
        <dbReference type="SAM" id="Phobius"/>
    </source>
</evidence>
<evidence type="ECO:0000313" key="2">
    <source>
        <dbReference type="EnsemblMetazoa" id="GPPI001611-PA"/>
    </source>
</evidence>
<organism evidence="2 3">
    <name type="scientific">Glossina palpalis gambiensis</name>
    <dbReference type="NCBI Taxonomy" id="67801"/>
    <lineage>
        <taxon>Eukaryota</taxon>
        <taxon>Metazoa</taxon>
        <taxon>Ecdysozoa</taxon>
        <taxon>Arthropoda</taxon>
        <taxon>Hexapoda</taxon>
        <taxon>Insecta</taxon>
        <taxon>Pterygota</taxon>
        <taxon>Neoptera</taxon>
        <taxon>Endopterygota</taxon>
        <taxon>Diptera</taxon>
        <taxon>Brachycera</taxon>
        <taxon>Muscomorpha</taxon>
        <taxon>Hippoboscoidea</taxon>
        <taxon>Glossinidae</taxon>
        <taxon>Glossina</taxon>
    </lineage>
</organism>
<evidence type="ECO:0000313" key="3">
    <source>
        <dbReference type="Proteomes" id="UP000092460"/>
    </source>
</evidence>
<feature type="transmembrane region" description="Helical" evidence="1">
    <location>
        <begin position="95"/>
        <end position="124"/>
    </location>
</feature>
<dbReference type="Proteomes" id="UP000092460">
    <property type="component" value="Unassembled WGS sequence"/>
</dbReference>
<feature type="transmembrane region" description="Helical" evidence="1">
    <location>
        <begin position="42"/>
        <end position="62"/>
    </location>
</feature>
<dbReference type="EMBL" id="JXJN01000364">
    <property type="status" value="NOT_ANNOTATED_CDS"/>
    <property type="molecule type" value="Genomic_DNA"/>
</dbReference>
<dbReference type="EnsemblMetazoa" id="GPPI001611-RA">
    <property type="protein sequence ID" value="GPPI001611-PA"/>
    <property type="gene ID" value="GPPI001611"/>
</dbReference>